<reference evidence="5 6" key="1">
    <citation type="submission" date="2016-10" db="EMBL/GenBank/DDBJ databases">
        <authorList>
            <person name="de Groot N.N."/>
        </authorList>
    </citation>
    <scope>NUCLEOTIDE SEQUENCE [LARGE SCALE GENOMIC DNA]</scope>
    <source>
        <strain evidence="5 6">DSM 25927</strain>
    </source>
</reference>
<proteinExistence type="inferred from homology"/>
<dbReference type="InterPro" id="IPR001173">
    <property type="entry name" value="Glyco_trans_2-like"/>
</dbReference>
<accession>A0A1H9ME26</accession>
<gene>
    <name evidence="5" type="ORF">SAMN04488038_1223</name>
</gene>
<keyword evidence="3 5" id="KW-0808">Transferase</keyword>
<protein>
    <submittedName>
        <fullName evidence="5">Glycosyltransferase involved in cell wall bisynthesis</fullName>
    </submittedName>
</protein>
<dbReference type="Pfam" id="PF00535">
    <property type="entry name" value="Glycos_transf_2"/>
    <property type="match status" value="1"/>
</dbReference>
<comment type="similarity">
    <text evidence="1">Belongs to the glycosyltransferase 2 family.</text>
</comment>
<evidence type="ECO:0000313" key="5">
    <source>
        <dbReference type="EMBL" id="SER21956.1"/>
    </source>
</evidence>
<dbReference type="GO" id="GO:0016757">
    <property type="term" value="F:glycosyltransferase activity"/>
    <property type="evidence" value="ECO:0007669"/>
    <property type="project" value="UniProtKB-KW"/>
</dbReference>
<dbReference type="Gene3D" id="3.90.550.10">
    <property type="entry name" value="Spore Coat Polysaccharide Biosynthesis Protein SpsA, Chain A"/>
    <property type="match status" value="1"/>
</dbReference>
<evidence type="ECO:0000313" key="6">
    <source>
        <dbReference type="Proteomes" id="UP000199233"/>
    </source>
</evidence>
<evidence type="ECO:0000259" key="4">
    <source>
        <dbReference type="Pfam" id="PF00535"/>
    </source>
</evidence>
<feature type="domain" description="Glycosyltransferase 2-like" evidence="4">
    <location>
        <begin position="22"/>
        <end position="187"/>
    </location>
</feature>
<dbReference type="PANTHER" id="PTHR43179:SF12">
    <property type="entry name" value="GALACTOFURANOSYLTRANSFERASE GLFT2"/>
    <property type="match status" value="1"/>
</dbReference>
<dbReference type="PANTHER" id="PTHR43179">
    <property type="entry name" value="RHAMNOSYLTRANSFERASE WBBL"/>
    <property type="match status" value="1"/>
</dbReference>
<name>A0A1H9ME26_9GAMM</name>
<organism evidence="5 6">
    <name type="scientific">Solimonas aquatica</name>
    <dbReference type="NCBI Taxonomy" id="489703"/>
    <lineage>
        <taxon>Bacteria</taxon>
        <taxon>Pseudomonadati</taxon>
        <taxon>Pseudomonadota</taxon>
        <taxon>Gammaproteobacteria</taxon>
        <taxon>Nevskiales</taxon>
        <taxon>Nevskiaceae</taxon>
        <taxon>Solimonas</taxon>
    </lineage>
</organism>
<evidence type="ECO:0000256" key="1">
    <source>
        <dbReference type="ARBA" id="ARBA00006739"/>
    </source>
</evidence>
<dbReference type="InterPro" id="IPR029044">
    <property type="entry name" value="Nucleotide-diphossugar_trans"/>
</dbReference>
<evidence type="ECO:0000256" key="3">
    <source>
        <dbReference type="ARBA" id="ARBA00022679"/>
    </source>
</evidence>
<dbReference type="SUPFAM" id="SSF53448">
    <property type="entry name" value="Nucleotide-diphospho-sugar transferases"/>
    <property type="match status" value="1"/>
</dbReference>
<dbReference type="EMBL" id="FOFS01000022">
    <property type="protein sequence ID" value="SER21956.1"/>
    <property type="molecule type" value="Genomic_DNA"/>
</dbReference>
<dbReference type="OrthoDB" id="9801954at2"/>
<dbReference type="RefSeq" id="WP_093289647.1">
    <property type="nucleotide sequence ID" value="NZ_FOFS01000022.1"/>
</dbReference>
<dbReference type="AlphaFoldDB" id="A0A1H9ME26"/>
<dbReference type="STRING" id="489703.SAMN04488038_1223"/>
<sequence>MNQALSVWANAAAQDAPPPRISITVPFYNCAVAPLAQALSRQAGALPGEFELIFADDGSPQTHWREALQAVLRDSRVPAQILSAPQNLGRSAIRNRLIEAARAEHLLFIDADMLPDRDDFLLRYLKLADGAELIYGGRSYQRVPPPAPPFRLYHAFSLRTECTPAWQRQRAPARYVMTNNLLVRRELLLTQPFAEEYQGWGYEDTDWAMGLPERDILHIDNSASHLGLIEERTLLAKMDESAANFLRIAARRSAFRQVPAYRAARLAARLPTRWLALLCRQLALLRALPLRLRCAAVQGYRLAIYARALRQAPRQ</sequence>
<keyword evidence="6" id="KW-1185">Reference proteome</keyword>
<dbReference type="Proteomes" id="UP000199233">
    <property type="component" value="Unassembled WGS sequence"/>
</dbReference>
<evidence type="ECO:0000256" key="2">
    <source>
        <dbReference type="ARBA" id="ARBA00022676"/>
    </source>
</evidence>
<keyword evidence="2" id="KW-0328">Glycosyltransferase</keyword>